<protein>
    <submittedName>
        <fullName evidence="3">Tripartite tricarboxylate transporter substrate binding protein</fullName>
    </submittedName>
</protein>
<evidence type="ECO:0000256" key="1">
    <source>
        <dbReference type="ARBA" id="ARBA00006987"/>
    </source>
</evidence>
<dbReference type="PROSITE" id="PS51318">
    <property type="entry name" value="TAT"/>
    <property type="match status" value="1"/>
</dbReference>
<dbReference type="Gene3D" id="3.40.190.10">
    <property type="entry name" value="Periplasmic binding protein-like II"/>
    <property type="match status" value="1"/>
</dbReference>
<comment type="caution">
    <text evidence="3">The sequence shown here is derived from an EMBL/GenBank/DDBJ whole genome shotgun (WGS) entry which is preliminary data.</text>
</comment>
<dbReference type="InterPro" id="IPR005064">
    <property type="entry name" value="BUG"/>
</dbReference>
<feature type="chain" id="PRO_5040972036" evidence="2">
    <location>
        <begin position="26"/>
        <end position="324"/>
    </location>
</feature>
<evidence type="ECO:0000313" key="3">
    <source>
        <dbReference type="EMBL" id="MBR0672144.1"/>
    </source>
</evidence>
<dbReference type="InterPro" id="IPR006311">
    <property type="entry name" value="TAT_signal"/>
</dbReference>
<dbReference type="Pfam" id="PF03401">
    <property type="entry name" value="TctC"/>
    <property type="match status" value="1"/>
</dbReference>
<dbReference type="SUPFAM" id="SSF53850">
    <property type="entry name" value="Periplasmic binding protein-like II"/>
    <property type="match status" value="1"/>
</dbReference>
<dbReference type="AlphaFoldDB" id="A0A9X9WYB5"/>
<comment type="similarity">
    <text evidence="1">Belongs to the UPF0065 (bug) family.</text>
</comment>
<evidence type="ECO:0000313" key="4">
    <source>
        <dbReference type="Proteomes" id="UP001138751"/>
    </source>
</evidence>
<dbReference type="PANTHER" id="PTHR42928">
    <property type="entry name" value="TRICARBOXYLATE-BINDING PROTEIN"/>
    <property type="match status" value="1"/>
</dbReference>
<name>A0A9X9WYB5_9PROT</name>
<organism evidence="3 4">
    <name type="scientific">Neoroseomonas soli</name>
    <dbReference type="NCBI Taxonomy" id="1081025"/>
    <lineage>
        <taxon>Bacteria</taxon>
        <taxon>Pseudomonadati</taxon>
        <taxon>Pseudomonadota</taxon>
        <taxon>Alphaproteobacteria</taxon>
        <taxon>Acetobacterales</taxon>
        <taxon>Acetobacteraceae</taxon>
        <taxon>Neoroseomonas</taxon>
    </lineage>
</organism>
<dbReference type="Proteomes" id="UP001138751">
    <property type="component" value="Unassembled WGS sequence"/>
</dbReference>
<keyword evidence="4" id="KW-1185">Reference proteome</keyword>
<dbReference type="PANTHER" id="PTHR42928:SF5">
    <property type="entry name" value="BLR1237 PROTEIN"/>
    <property type="match status" value="1"/>
</dbReference>
<reference evidence="3" key="1">
    <citation type="submission" date="2020-01" db="EMBL/GenBank/DDBJ databases">
        <authorList>
            <person name="Rat A."/>
        </authorList>
    </citation>
    <scope>NUCLEOTIDE SEQUENCE</scope>
    <source>
        <strain evidence="3">LMG 31231</strain>
    </source>
</reference>
<dbReference type="CDD" id="cd07012">
    <property type="entry name" value="PBP2_Bug_TTT"/>
    <property type="match status" value="1"/>
</dbReference>
<dbReference type="InterPro" id="IPR042100">
    <property type="entry name" value="Bug_dom1"/>
</dbReference>
<gene>
    <name evidence="3" type="ORF">GXW76_13260</name>
</gene>
<accession>A0A9X9WYB5</accession>
<dbReference type="RefSeq" id="WP_211862549.1">
    <property type="nucleotide sequence ID" value="NZ_JAAEDM010000033.1"/>
</dbReference>
<dbReference type="Gene3D" id="3.40.190.150">
    <property type="entry name" value="Bordetella uptake gene, domain 1"/>
    <property type="match status" value="1"/>
</dbReference>
<proteinExistence type="inferred from homology"/>
<evidence type="ECO:0000256" key="2">
    <source>
        <dbReference type="SAM" id="SignalP"/>
    </source>
</evidence>
<keyword evidence="2" id="KW-0732">Signal</keyword>
<dbReference type="EMBL" id="JAAEDM010000033">
    <property type="protein sequence ID" value="MBR0672144.1"/>
    <property type="molecule type" value="Genomic_DNA"/>
</dbReference>
<sequence>MTFRIARRPLLGGLAAAGLARPALAQGGAQARPITIVVPFAPGGSTDIVSRLMAERMTATLGQTVQVENRPGANTIIGAEYVARARPDGHTLLMAAGTTLTINPVIIPNLPYKLEDFAPVMLATTFPFGILSRLNGGPVDVAAWVAAAKARPGQMTYGTNGPTTLTNVAMLMVMERLGITMQDVTYRGDSAQLAAFLAGDLDMLIVAGGTAIPTHRNQQGRLIAWTSARRVDSTPEVPTTTAYAPGLDVLSWFGLLAPARTPADFVERVNAAANEALQDARIRERLTNEGQFLAGGTPQDFADFLRRSDQQWRPILSRLDVPRN</sequence>
<reference evidence="3" key="2">
    <citation type="journal article" date="2021" name="Syst. Appl. Microbiol.">
        <title>Roseomonas hellenica sp. nov., isolated from roots of wild-growing Alkanna tinctoria.</title>
        <authorList>
            <person name="Rat A."/>
            <person name="Naranjo H.D."/>
            <person name="Lebbe L."/>
            <person name="Cnockaert M."/>
            <person name="Krigas N."/>
            <person name="Grigoriadou K."/>
            <person name="Maloupa E."/>
            <person name="Willems A."/>
        </authorList>
    </citation>
    <scope>NUCLEOTIDE SEQUENCE</scope>
    <source>
        <strain evidence="3">LMG 31231</strain>
    </source>
</reference>
<feature type="signal peptide" evidence="2">
    <location>
        <begin position="1"/>
        <end position="25"/>
    </location>
</feature>
<dbReference type="PIRSF" id="PIRSF017082">
    <property type="entry name" value="YflP"/>
    <property type="match status" value="1"/>
</dbReference>